<keyword evidence="4" id="KW-1185">Reference proteome</keyword>
<keyword evidence="1" id="KW-0472">Membrane</keyword>
<dbReference type="EMBL" id="BLAL01000013">
    <property type="protein sequence ID" value="GES75158.1"/>
    <property type="molecule type" value="Genomic_DNA"/>
</dbReference>
<accession>A0A2Z6QE89</accession>
<dbReference type="EMBL" id="BEXD01000001">
    <property type="protein sequence ID" value="GBB83164.1"/>
    <property type="molecule type" value="Genomic_DNA"/>
</dbReference>
<feature type="transmembrane region" description="Helical" evidence="1">
    <location>
        <begin position="203"/>
        <end position="227"/>
    </location>
</feature>
<sequence>MPKWSLSSDFSRTYNPSSVWSYGSKPTGYYVSGMFNLFTHLDLEPNEHEIVAWFGGDTIWFTHWLGVYYNTKPTNIISGSIKFIANGVAMHPGDDGRFSVVRFTAPKDGSYVLDVTFTHIQDCAQHSGGYIIYNNVMTLWEIDLAGPEDSRSFKTTDSGITVRANEHIDFIVGVGIDNKFDCDMTLARVDIHLLDLLEHQPGFPIITGTIGFVLGIIISAILFHIYYRYRENRRNANVGYQAIN</sequence>
<organism evidence="2 4">
    <name type="scientific">Rhizophagus clarus</name>
    <dbReference type="NCBI Taxonomy" id="94130"/>
    <lineage>
        <taxon>Eukaryota</taxon>
        <taxon>Fungi</taxon>
        <taxon>Fungi incertae sedis</taxon>
        <taxon>Mucoromycota</taxon>
        <taxon>Glomeromycotina</taxon>
        <taxon>Glomeromycetes</taxon>
        <taxon>Glomerales</taxon>
        <taxon>Glomeraceae</taxon>
        <taxon>Rhizophagus</taxon>
    </lineage>
</organism>
<comment type="caution">
    <text evidence="2">The sequence shown here is derived from an EMBL/GenBank/DDBJ whole genome shotgun (WGS) entry which is preliminary data.</text>
</comment>
<reference evidence="2 4" key="1">
    <citation type="submission" date="2017-11" db="EMBL/GenBank/DDBJ databases">
        <title>The genome of Rhizophagus clarus HR1 reveals common genetic basis of auxotrophy among arbuscular mycorrhizal fungi.</title>
        <authorList>
            <person name="Kobayashi Y."/>
        </authorList>
    </citation>
    <scope>NUCLEOTIDE SEQUENCE [LARGE SCALE GENOMIC DNA]</scope>
    <source>
        <strain evidence="2 4">HR1</strain>
    </source>
</reference>
<name>A0A2Z6QE89_9GLOM</name>
<proteinExistence type="predicted"/>
<dbReference type="OrthoDB" id="2312231at2759"/>
<dbReference type="Proteomes" id="UP000247702">
    <property type="component" value="Unassembled WGS sequence"/>
</dbReference>
<dbReference type="AlphaFoldDB" id="A0A2Z6QE89"/>
<keyword evidence="1" id="KW-1133">Transmembrane helix</keyword>
<dbReference type="Proteomes" id="UP000615446">
    <property type="component" value="Unassembled WGS sequence"/>
</dbReference>
<evidence type="ECO:0000313" key="2">
    <source>
        <dbReference type="EMBL" id="GBB83164.1"/>
    </source>
</evidence>
<gene>
    <name evidence="3" type="ORF">RCL2_000261300</name>
    <name evidence="2" type="ORF">RclHR1_00010046</name>
</gene>
<evidence type="ECO:0000313" key="4">
    <source>
        <dbReference type="Proteomes" id="UP000247702"/>
    </source>
</evidence>
<keyword evidence="1" id="KW-0812">Transmembrane</keyword>
<protein>
    <submittedName>
        <fullName evidence="3">PEP-CTERM sorting domain-containing protein</fullName>
    </submittedName>
</protein>
<reference evidence="3" key="2">
    <citation type="submission" date="2019-10" db="EMBL/GenBank/DDBJ databases">
        <title>Conservation and host-specific expression of non-tandemly repeated heterogenous ribosome RNA gene in arbuscular mycorrhizal fungi.</title>
        <authorList>
            <person name="Maeda T."/>
            <person name="Kobayashi Y."/>
            <person name="Nakagawa T."/>
            <person name="Ezawa T."/>
            <person name="Yamaguchi K."/>
            <person name="Bino T."/>
            <person name="Nishimoto Y."/>
            <person name="Shigenobu S."/>
            <person name="Kawaguchi M."/>
        </authorList>
    </citation>
    <scope>NUCLEOTIDE SEQUENCE</scope>
    <source>
        <strain evidence="3">HR1</strain>
    </source>
</reference>
<evidence type="ECO:0000256" key="1">
    <source>
        <dbReference type="SAM" id="Phobius"/>
    </source>
</evidence>
<evidence type="ECO:0000313" key="3">
    <source>
        <dbReference type="EMBL" id="GES75158.1"/>
    </source>
</evidence>